<proteinExistence type="predicted"/>
<organism evidence="1 2">
    <name type="scientific">Dothistroma septosporum (strain NZE10 / CBS 128990)</name>
    <name type="common">Red band needle blight fungus</name>
    <name type="synonym">Mycosphaerella pini</name>
    <dbReference type="NCBI Taxonomy" id="675120"/>
    <lineage>
        <taxon>Eukaryota</taxon>
        <taxon>Fungi</taxon>
        <taxon>Dikarya</taxon>
        <taxon>Ascomycota</taxon>
        <taxon>Pezizomycotina</taxon>
        <taxon>Dothideomycetes</taxon>
        <taxon>Dothideomycetidae</taxon>
        <taxon>Mycosphaerellales</taxon>
        <taxon>Mycosphaerellaceae</taxon>
        <taxon>Dothistroma</taxon>
    </lineage>
</organism>
<dbReference type="AlphaFoldDB" id="N1PFP8"/>
<dbReference type="EMBL" id="KB446543">
    <property type="protein sequence ID" value="EME40415.1"/>
    <property type="molecule type" value="Genomic_DNA"/>
</dbReference>
<dbReference type="HOGENOM" id="CLU_2427018_0_0_1"/>
<sequence length="91" mass="10343">MSSAHPDLTPHFGRYDAEKQAEYDLTPTPYLFDFQHVSEYGFKLPQSRQTIGGSSQDGPNTSRVRTGRKQEIQHDFRYLSTIGFTTLVMGT</sequence>
<accession>N1PFP8</accession>
<name>N1PFP8_DOTSN</name>
<protein>
    <submittedName>
        <fullName evidence="1">Uncharacterized protein</fullName>
    </submittedName>
</protein>
<gene>
    <name evidence="1" type="ORF">DOTSEDRAFT_46806</name>
</gene>
<evidence type="ECO:0000313" key="2">
    <source>
        <dbReference type="Proteomes" id="UP000016933"/>
    </source>
</evidence>
<dbReference type="Proteomes" id="UP000016933">
    <property type="component" value="Unassembled WGS sequence"/>
</dbReference>
<reference evidence="1 2" key="2">
    <citation type="journal article" date="2012" name="PLoS Pathog.">
        <title>Diverse lifestyles and strategies of plant pathogenesis encoded in the genomes of eighteen Dothideomycetes fungi.</title>
        <authorList>
            <person name="Ohm R.A."/>
            <person name="Feau N."/>
            <person name="Henrissat B."/>
            <person name="Schoch C.L."/>
            <person name="Horwitz B.A."/>
            <person name="Barry K.W."/>
            <person name="Condon B.J."/>
            <person name="Copeland A.C."/>
            <person name="Dhillon B."/>
            <person name="Glaser F."/>
            <person name="Hesse C.N."/>
            <person name="Kosti I."/>
            <person name="LaButti K."/>
            <person name="Lindquist E.A."/>
            <person name="Lucas S."/>
            <person name="Salamov A.A."/>
            <person name="Bradshaw R.E."/>
            <person name="Ciuffetti L."/>
            <person name="Hamelin R.C."/>
            <person name="Kema G.H.J."/>
            <person name="Lawrence C."/>
            <person name="Scott J.A."/>
            <person name="Spatafora J.W."/>
            <person name="Turgeon B.G."/>
            <person name="de Wit P.J.G.M."/>
            <person name="Zhong S."/>
            <person name="Goodwin S.B."/>
            <person name="Grigoriev I.V."/>
        </authorList>
    </citation>
    <scope>NUCLEOTIDE SEQUENCE [LARGE SCALE GENOMIC DNA]</scope>
    <source>
        <strain evidence="2">NZE10 / CBS 128990</strain>
    </source>
</reference>
<evidence type="ECO:0000313" key="1">
    <source>
        <dbReference type="EMBL" id="EME40415.1"/>
    </source>
</evidence>
<reference evidence="2" key="1">
    <citation type="journal article" date="2012" name="PLoS Genet.">
        <title>The genomes of the fungal plant pathogens Cladosporium fulvum and Dothistroma septosporum reveal adaptation to different hosts and lifestyles but also signatures of common ancestry.</title>
        <authorList>
            <person name="de Wit P.J.G.M."/>
            <person name="van der Burgt A."/>
            <person name="Oekmen B."/>
            <person name="Stergiopoulos I."/>
            <person name="Abd-Elsalam K.A."/>
            <person name="Aerts A.L."/>
            <person name="Bahkali A.H."/>
            <person name="Beenen H.G."/>
            <person name="Chettri P."/>
            <person name="Cox M.P."/>
            <person name="Datema E."/>
            <person name="de Vries R.P."/>
            <person name="Dhillon B."/>
            <person name="Ganley A.R."/>
            <person name="Griffiths S.A."/>
            <person name="Guo Y."/>
            <person name="Hamelin R.C."/>
            <person name="Henrissat B."/>
            <person name="Kabir M.S."/>
            <person name="Jashni M.K."/>
            <person name="Kema G."/>
            <person name="Klaubauf S."/>
            <person name="Lapidus A."/>
            <person name="Levasseur A."/>
            <person name="Lindquist E."/>
            <person name="Mehrabi R."/>
            <person name="Ohm R.A."/>
            <person name="Owen T.J."/>
            <person name="Salamov A."/>
            <person name="Schwelm A."/>
            <person name="Schijlen E."/>
            <person name="Sun H."/>
            <person name="van den Burg H.A."/>
            <person name="van Ham R.C.H.J."/>
            <person name="Zhang S."/>
            <person name="Goodwin S.B."/>
            <person name="Grigoriev I.V."/>
            <person name="Collemare J."/>
            <person name="Bradshaw R.E."/>
        </authorList>
    </citation>
    <scope>NUCLEOTIDE SEQUENCE [LARGE SCALE GENOMIC DNA]</scope>
    <source>
        <strain evidence="2">NZE10 / CBS 128990</strain>
    </source>
</reference>
<keyword evidence="2" id="KW-1185">Reference proteome</keyword>